<sequence length="225" mass="25510">MNLVLLGPQGSGKGTQAELLSHNLGLAYLEMGRVLRSVANSDNKYAEVVKNTLDRGELVPDEYVRLIAWDFINKHQGGVTGFIFDGYPRSLAQYEHLEDMLRKFGKKIDRVIFLKLSEEETIRRLSARRICEKCGEIYNLLTNPPLNMDVCDKCGGNLVFREDDKPDSIKRRLQIFGERTKPVWEKAKSEGVALEINGEQPIKAVHEEIVNKLTLRLRSGQAPDN</sequence>
<feature type="binding site" evidence="5">
    <location>
        <position position="128"/>
    </location>
    <ligand>
        <name>ATP</name>
        <dbReference type="ChEBI" id="CHEBI:30616"/>
    </ligand>
</feature>
<evidence type="ECO:0000256" key="5">
    <source>
        <dbReference type="HAMAP-Rule" id="MF_00235"/>
    </source>
</evidence>
<dbReference type="SUPFAM" id="SSF57774">
    <property type="entry name" value="Microbial and mitochondrial ADK, insert 'zinc finger' domain"/>
    <property type="match status" value="1"/>
</dbReference>
<comment type="subcellular location">
    <subcellularLocation>
        <location evidence="5 7">Cytoplasm</location>
    </subcellularLocation>
</comment>
<name>A0A1F4ZBS6_9BACT</name>
<evidence type="ECO:0000313" key="10">
    <source>
        <dbReference type="Proteomes" id="UP000177080"/>
    </source>
</evidence>
<dbReference type="PRINTS" id="PR00094">
    <property type="entry name" value="ADENYLTKNASE"/>
</dbReference>
<dbReference type="Gene3D" id="3.40.50.300">
    <property type="entry name" value="P-loop containing nucleotide triphosphate hydrolases"/>
    <property type="match status" value="1"/>
</dbReference>
<dbReference type="Pfam" id="PF05191">
    <property type="entry name" value="ADK_lid"/>
    <property type="match status" value="1"/>
</dbReference>
<comment type="function">
    <text evidence="5">Catalyzes the reversible transfer of the terminal phosphate group between ATP and AMP. Plays an important role in cellular energy homeostasis and in adenine nucleotide metabolism.</text>
</comment>
<dbReference type="GO" id="GO:0004017">
    <property type="term" value="F:AMP kinase activity"/>
    <property type="evidence" value="ECO:0007669"/>
    <property type="project" value="UniProtKB-UniRule"/>
</dbReference>
<keyword evidence="3 5" id="KW-0547">Nucleotide-binding</keyword>
<accession>A0A1F4ZBS6</accession>
<comment type="subunit">
    <text evidence="5 7">Monomer.</text>
</comment>
<feature type="binding site" evidence="5">
    <location>
        <position position="36"/>
    </location>
    <ligand>
        <name>AMP</name>
        <dbReference type="ChEBI" id="CHEBI:456215"/>
    </ligand>
</feature>
<feature type="region of interest" description="NMP" evidence="5">
    <location>
        <begin position="30"/>
        <end position="59"/>
    </location>
</feature>
<evidence type="ECO:0000259" key="8">
    <source>
        <dbReference type="Pfam" id="PF05191"/>
    </source>
</evidence>
<evidence type="ECO:0000313" key="9">
    <source>
        <dbReference type="EMBL" id="OGD03327.1"/>
    </source>
</evidence>
<gene>
    <name evidence="5" type="primary">adk</name>
    <name evidence="9" type="ORF">A2989_00655</name>
</gene>
<comment type="catalytic activity">
    <reaction evidence="5 7">
        <text>AMP + ATP = 2 ADP</text>
        <dbReference type="Rhea" id="RHEA:12973"/>
        <dbReference type="ChEBI" id="CHEBI:30616"/>
        <dbReference type="ChEBI" id="CHEBI:456215"/>
        <dbReference type="ChEBI" id="CHEBI:456216"/>
        <dbReference type="EC" id="2.7.4.3"/>
    </reaction>
</comment>
<keyword evidence="5" id="KW-0479">Metal-binding</keyword>
<keyword evidence="1 5" id="KW-0808">Transferase</keyword>
<feature type="binding site" evidence="5">
    <location>
        <begin position="57"/>
        <end position="59"/>
    </location>
    <ligand>
        <name>AMP</name>
        <dbReference type="ChEBI" id="CHEBI:456215"/>
    </ligand>
</feature>
<dbReference type="AlphaFoldDB" id="A0A1F4ZBS6"/>
<dbReference type="GO" id="GO:0005737">
    <property type="term" value="C:cytoplasm"/>
    <property type="evidence" value="ECO:0007669"/>
    <property type="project" value="UniProtKB-SubCell"/>
</dbReference>
<dbReference type="InterPro" id="IPR006259">
    <property type="entry name" value="Adenyl_kin_sub"/>
</dbReference>
<dbReference type="CDD" id="cd01428">
    <property type="entry name" value="ADK"/>
    <property type="match status" value="1"/>
</dbReference>
<keyword evidence="2 5" id="KW-0545">Nucleotide biosynthesis</keyword>
<evidence type="ECO:0000256" key="7">
    <source>
        <dbReference type="RuleBase" id="RU003331"/>
    </source>
</evidence>
<feature type="binding site" evidence="5">
    <location>
        <position position="172"/>
    </location>
    <ligand>
        <name>AMP</name>
        <dbReference type="ChEBI" id="CHEBI:456215"/>
    </ligand>
</feature>
<dbReference type="Pfam" id="PF00406">
    <property type="entry name" value="ADK"/>
    <property type="match status" value="1"/>
</dbReference>
<organism evidence="9 10">
    <name type="scientific">Candidatus Amesbacteria bacterium RIFCSPLOWO2_01_FULL_48_25</name>
    <dbReference type="NCBI Taxonomy" id="1797259"/>
    <lineage>
        <taxon>Bacteria</taxon>
        <taxon>Candidatus Amesiibacteriota</taxon>
    </lineage>
</organism>
<keyword evidence="5" id="KW-0963">Cytoplasm</keyword>
<dbReference type="SUPFAM" id="SSF52540">
    <property type="entry name" value="P-loop containing nucleoside triphosphate hydrolases"/>
    <property type="match status" value="1"/>
</dbReference>
<feature type="binding site" evidence="5">
    <location>
        <position position="134"/>
    </location>
    <ligand>
        <name>Zn(2+)</name>
        <dbReference type="ChEBI" id="CHEBI:29105"/>
        <note>structural</note>
    </ligand>
</feature>
<feature type="binding site" evidence="5">
    <location>
        <begin position="137"/>
        <end position="138"/>
    </location>
    <ligand>
        <name>ATP</name>
        <dbReference type="ChEBI" id="CHEBI:30616"/>
    </ligand>
</feature>
<dbReference type="GO" id="GO:0005524">
    <property type="term" value="F:ATP binding"/>
    <property type="evidence" value="ECO:0007669"/>
    <property type="project" value="UniProtKB-UniRule"/>
</dbReference>
<feature type="domain" description="Adenylate kinase active site lid" evidence="8">
    <location>
        <begin position="128"/>
        <end position="163"/>
    </location>
</feature>
<dbReference type="InterPro" id="IPR027417">
    <property type="entry name" value="P-loop_NTPase"/>
</dbReference>
<dbReference type="GO" id="GO:0044209">
    <property type="term" value="P:AMP salvage"/>
    <property type="evidence" value="ECO:0007669"/>
    <property type="project" value="UniProtKB-UniRule"/>
</dbReference>
<dbReference type="InterPro" id="IPR033690">
    <property type="entry name" value="Adenylat_kinase_CS"/>
</dbReference>
<dbReference type="UniPathway" id="UPA00588">
    <property type="reaction ID" value="UER00649"/>
</dbReference>
<proteinExistence type="inferred from homology"/>
<comment type="domain">
    <text evidence="5">Consists of three domains, a large central CORE domain and two small peripheral domains, NMPbind and LID, which undergo movements during catalysis. The LID domain closes over the site of phosphoryl transfer upon ATP binding. Assembling and dissambling the active center during each catalytic cycle provides an effective means to prevent ATP hydrolysis. Some bacteria have evolved a zinc-coordinating structure that stabilizes the LID domain.</text>
</comment>
<evidence type="ECO:0000256" key="1">
    <source>
        <dbReference type="ARBA" id="ARBA00022679"/>
    </source>
</evidence>
<reference evidence="9 10" key="1">
    <citation type="journal article" date="2016" name="Nat. Commun.">
        <title>Thousands of microbial genomes shed light on interconnected biogeochemical processes in an aquifer system.</title>
        <authorList>
            <person name="Anantharaman K."/>
            <person name="Brown C.T."/>
            <person name="Hug L.A."/>
            <person name="Sharon I."/>
            <person name="Castelle C.J."/>
            <person name="Probst A.J."/>
            <person name="Thomas B.C."/>
            <person name="Singh A."/>
            <person name="Wilkins M.J."/>
            <person name="Karaoz U."/>
            <person name="Brodie E.L."/>
            <person name="Williams K.H."/>
            <person name="Hubbard S.S."/>
            <person name="Banfield J.F."/>
        </authorList>
    </citation>
    <scope>NUCLEOTIDE SEQUENCE [LARGE SCALE GENOMIC DNA]</scope>
</reference>
<feature type="binding site" evidence="5">
    <location>
        <position position="93"/>
    </location>
    <ligand>
        <name>AMP</name>
        <dbReference type="ChEBI" id="CHEBI:456215"/>
    </ligand>
</feature>
<keyword evidence="5" id="KW-0862">Zinc</keyword>
<feature type="region of interest" description="LID" evidence="5">
    <location>
        <begin position="127"/>
        <end position="164"/>
    </location>
</feature>
<feature type="binding site" evidence="5">
    <location>
        <position position="154"/>
    </location>
    <ligand>
        <name>Zn(2+)</name>
        <dbReference type="ChEBI" id="CHEBI:29105"/>
        <note>structural</note>
    </ligand>
</feature>
<dbReference type="EMBL" id="MEXN01000007">
    <property type="protein sequence ID" value="OGD03327.1"/>
    <property type="molecule type" value="Genomic_DNA"/>
</dbReference>
<dbReference type="EC" id="2.7.4.3" evidence="5 7"/>
<feature type="binding site" evidence="5">
    <location>
        <position position="200"/>
    </location>
    <ligand>
        <name>ATP</name>
        <dbReference type="ChEBI" id="CHEBI:30616"/>
    </ligand>
</feature>
<dbReference type="HAMAP" id="MF_00235">
    <property type="entry name" value="Adenylate_kinase_Adk"/>
    <property type="match status" value="1"/>
</dbReference>
<evidence type="ECO:0000256" key="4">
    <source>
        <dbReference type="ARBA" id="ARBA00022777"/>
    </source>
</evidence>
<dbReference type="Proteomes" id="UP000177080">
    <property type="component" value="Unassembled WGS sequence"/>
</dbReference>
<feature type="binding site" evidence="5">
    <location>
        <position position="161"/>
    </location>
    <ligand>
        <name>AMP</name>
        <dbReference type="ChEBI" id="CHEBI:456215"/>
    </ligand>
</feature>
<evidence type="ECO:0000256" key="3">
    <source>
        <dbReference type="ARBA" id="ARBA00022741"/>
    </source>
</evidence>
<feature type="binding site" evidence="5">
    <location>
        <begin position="86"/>
        <end position="89"/>
    </location>
    <ligand>
        <name>AMP</name>
        <dbReference type="ChEBI" id="CHEBI:456215"/>
    </ligand>
</feature>
<dbReference type="NCBIfam" id="TIGR01351">
    <property type="entry name" value="adk"/>
    <property type="match status" value="1"/>
</dbReference>
<comment type="caution">
    <text evidence="5">Lacks conserved residue(s) required for the propagation of feature annotation.</text>
</comment>
<keyword evidence="4 5" id="KW-0418">Kinase</keyword>
<dbReference type="STRING" id="1797259.A2989_00655"/>
<feature type="binding site" evidence="5">
    <location>
        <position position="131"/>
    </location>
    <ligand>
        <name>Zn(2+)</name>
        <dbReference type="ChEBI" id="CHEBI:29105"/>
        <note>structural</note>
    </ligand>
</feature>
<dbReference type="GO" id="GO:0008270">
    <property type="term" value="F:zinc ion binding"/>
    <property type="evidence" value="ECO:0007669"/>
    <property type="project" value="UniProtKB-UniRule"/>
</dbReference>
<dbReference type="InterPro" id="IPR000850">
    <property type="entry name" value="Adenylat/UMP-CMP_kin"/>
</dbReference>
<protein>
    <recommendedName>
        <fullName evidence="5 7">Adenylate kinase</fullName>
        <shortName evidence="5">AK</shortName>
        <ecNumber evidence="5 7">2.7.4.3</ecNumber>
    </recommendedName>
    <alternativeName>
        <fullName evidence="5">ATP-AMP transphosphorylase</fullName>
    </alternativeName>
    <alternativeName>
        <fullName evidence="5">ATP:AMP phosphotransferase</fullName>
    </alternativeName>
    <alternativeName>
        <fullName evidence="5">Adenylate monophosphate kinase</fullName>
    </alternativeName>
</protein>
<dbReference type="PANTHER" id="PTHR23359">
    <property type="entry name" value="NUCLEOTIDE KINASE"/>
    <property type="match status" value="1"/>
</dbReference>
<evidence type="ECO:0000256" key="2">
    <source>
        <dbReference type="ARBA" id="ARBA00022727"/>
    </source>
</evidence>
<comment type="pathway">
    <text evidence="5">Purine metabolism; AMP biosynthesis via salvage pathway; AMP from ADP: step 1/1.</text>
</comment>
<comment type="caution">
    <text evidence="9">The sequence shown here is derived from an EMBL/GenBank/DDBJ whole genome shotgun (WGS) entry which is preliminary data.</text>
</comment>
<evidence type="ECO:0000256" key="6">
    <source>
        <dbReference type="RuleBase" id="RU003330"/>
    </source>
</evidence>
<feature type="binding site" evidence="5">
    <location>
        <begin position="10"/>
        <end position="15"/>
    </location>
    <ligand>
        <name>ATP</name>
        <dbReference type="ChEBI" id="CHEBI:30616"/>
    </ligand>
</feature>
<dbReference type="InterPro" id="IPR007862">
    <property type="entry name" value="Adenylate_kinase_lid-dom"/>
</dbReference>
<comment type="similarity">
    <text evidence="5 6">Belongs to the adenylate kinase family.</text>
</comment>
<feature type="binding site" evidence="5">
    <location>
        <position position="151"/>
    </location>
    <ligand>
        <name>Zn(2+)</name>
        <dbReference type="ChEBI" id="CHEBI:29105"/>
        <note>structural</note>
    </ligand>
</feature>
<keyword evidence="5 7" id="KW-0067">ATP-binding</keyword>
<dbReference type="PROSITE" id="PS00113">
    <property type="entry name" value="ADENYLATE_KINASE"/>
    <property type="match status" value="1"/>
</dbReference>
<dbReference type="InterPro" id="IPR036193">
    <property type="entry name" value="ADK_active_lid_dom_sf"/>
</dbReference>